<organism evidence="1 3">
    <name type="scientific">Pediococcus ethanolidurans</name>
    <dbReference type="NCBI Taxonomy" id="319653"/>
    <lineage>
        <taxon>Bacteria</taxon>
        <taxon>Bacillati</taxon>
        <taxon>Bacillota</taxon>
        <taxon>Bacilli</taxon>
        <taxon>Lactobacillales</taxon>
        <taxon>Lactobacillaceae</taxon>
        <taxon>Pediococcus</taxon>
    </lineage>
</organism>
<evidence type="ECO:0000313" key="3">
    <source>
        <dbReference type="Proteomes" id="UP000051749"/>
    </source>
</evidence>
<keyword evidence="4" id="KW-1185">Reference proteome</keyword>
<evidence type="ECO:0000313" key="2">
    <source>
        <dbReference type="EMBL" id="SER18466.1"/>
    </source>
</evidence>
<sequence>MKVEDLTDDEVIRTAFETLNDKEMYDAVADFADDIYMNGTIKERGLLASYMQGALEEHGED</sequence>
<dbReference type="PATRIC" id="fig|319653.3.peg.1856"/>
<dbReference type="Proteomes" id="UP000182818">
    <property type="component" value="Unassembled WGS sequence"/>
</dbReference>
<dbReference type="EMBL" id="FOGK01000002">
    <property type="protein sequence ID" value="SER18466.1"/>
    <property type="molecule type" value="Genomic_DNA"/>
</dbReference>
<protein>
    <submittedName>
        <fullName evidence="1">Uncharacterized protein</fullName>
    </submittedName>
</protein>
<dbReference type="EMBL" id="JQBY01000006">
    <property type="protein sequence ID" value="KRN82872.1"/>
    <property type="molecule type" value="Genomic_DNA"/>
</dbReference>
<reference evidence="2 4" key="2">
    <citation type="submission" date="2016-10" db="EMBL/GenBank/DDBJ databases">
        <authorList>
            <person name="Varghese N."/>
            <person name="Submissions S."/>
        </authorList>
    </citation>
    <scope>NUCLEOTIDE SEQUENCE [LARGE SCALE GENOMIC DNA]</scope>
    <source>
        <strain evidence="2 4">CGMCC 1.3889</strain>
    </source>
</reference>
<evidence type="ECO:0000313" key="1">
    <source>
        <dbReference type="EMBL" id="KRN82872.1"/>
    </source>
</evidence>
<name>A0A0R2K033_9LACO</name>
<accession>A0A0R2K033</accession>
<dbReference type="AlphaFoldDB" id="A0A0R2K033"/>
<dbReference type="Proteomes" id="UP000051749">
    <property type="component" value="Unassembled WGS sequence"/>
</dbReference>
<gene>
    <name evidence="1" type="ORF">IV87_GL001824</name>
    <name evidence="2" type="ORF">SAMN04487973_102173</name>
</gene>
<evidence type="ECO:0000313" key="4">
    <source>
        <dbReference type="Proteomes" id="UP000182818"/>
    </source>
</evidence>
<comment type="caution">
    <text evidence="1">The sequence shown here is derived from an EMBL/GenBank/DDBJ whole genome shotgun (WGS) entry which is preliminary data.</text>
</comment>
<reference evidence="1 3" key="1">
    <citation type="journal article" date="2015" name="Genome Announc.">
        <title>Expanding the biotechnology potential of lactobacilli through comparative genomics of 213 strains and associated genera.</title>
        <authorList>
            <person name="Sun Z."/>
            <person name="Harris H.M."/>
            <person name="McCann A."/>
            <person name="Guo C."/>
            <person name="Argimon S."/>
            <person name="Zhang W."/>
            <person name="Yang X."/>
            <person name="Jeffery I.B."/>
            <person name="Cooney J.C."/>
            <person name="Kagawa T.F."/>
            <person name="Liu W."/>
            <person name="Song Y."/>
            <person name="Salvetti E."/>
            <person name="Wrobel A."/>
            <person name="Rasinkangas P."/>
            <person name="Parkhill J."/>
            <person name="Rea M.C."/>
            <person name="O'Sullivan O."/>
            <person name="Ritari J."/>
            <person name="Douillard F.P."/>
            <person name="Paul Ross R."/>
            <person name="Yang R."/>
            <person name="Briner A.E."/>
            <person name="Felis G.E."/>
            <person name="de Vos W.M."/>
            <person name="Barrangou R."/>
            <person name="Klaenhammer T.R."/>
            <person name="Caufield P.W."/>
            <person name="Cui Y."/>
            <person name="Zhang H."/>
            <person name="O'Toole P.W."/>
        </authorList>
    </citation>
    <scope>NUCLEOTIDE SEQUENCE [LARGE SCALE GENOMIC DNA]</scope>
    <source>
        <strain evidence="1 3">DSM 22301</strain>
    </source>
</reference>
<dbReference type="GeneID" id="76043181"/>
<dbReference type="STRING" id="319653.SAMN04487973_102173"/>
<proteinExistence type="predicted"/>
<dbReference type="RefSeq" id="WP_057805552.1">
    <property type="nucleotide sequence ID" value="NZ_BJYP01000011.1"/>
</dbReference>